<reference evidence="1 2" key="1">
    <citation type="submission" date="2020-06" db="EMBL/GenBank/DDBJ databases">
        <authorList>
            <person name="Cao W.R."/>
        </authorList>
    </citation>
    <scope>NUCLEOTIDE SEQUENCE [LARGE SCALE GENOMIC DNA]</scope>
    <source>
        <strain evidence="1 2">B1Z28</strain>
    </source>
</reference>
<evidence type="ECO:0008006" key="3">
    <source>
        <dbReference type="Google" id="ProtNLM"/>
    </source>
</evidence>
<gene>
    <name evidence="1" type="ORF">HW561_04415</name>
</gene>
<name>A0ABX2PLN7_9RHOB</name>
<proteinExistence type="predicted"/>
<protein>
    <recommendedName>
        <fullName evidence="3">Capsular polysaccharide biosynthesis protein</fullName>
    </recommendedName>
</protein>
<dbReference type="Proteomes" id="UP000630805">
    <property type="component" value="Unassembled WGS sequence"/>
</dbReference>
<dbReference type="RefSeq" id="WP_176862021.1">
    <property type="nucleotide sequence ID" value="NZ_JABXWT010000001.1"/>
</dbReference>
<evidence type="ECO:0000313" key="2">
    <source>
        <dbReference type="Proteomes" id="UP000630805"/>
    </source>
</evidence>
<accession>A0ABX2PLN7</accession>
<comment type="caution">
    <text evidence="1">The sequence shown here is derived from an EMBL/GenBank/DDBJ whole genome shotgun (WGS) entry which is preliminary data.</text>
</comment>
<sequence>MVKKVKRLRRLKNWWANRHDSFSEPKTASFVQTDYSISPPIKQETVNIVGLSVDEYGRMGNNLLQTSNALLLASSLRLPFVQLPETELVKIVTPTEVDGITFLPANYDTNKRGLFLKGTFYRGPRLERLGIRMPVRRKVLSKYLVPAAHLSIPQPEAPGCLTIHLRSGDAFDANPHPDFAQPPLAFYKLVIEDAREQLGVNRVRLVFEDRRNPCVGALQSYLESINLPLLLQSGSLQEDLDVLMSARHLTFGYGTFGVGVCLLSNSAETVNIFGASGPAYQQFDHLKSIKTWGDIGGRYPQVGDWRASPEQLSLMLTLPNSEIGPLSLSDLAKSRVPDWWTLPEQEL</sequence>
<evidence type="ECO:0000313" key="1">
    <source>
        <dbReference type="EMBL" id="NVO55033.1"/>
    </source>
</evidence>
<keyword evidence="2" id="KW-1185">Reference proteome</keyword>
<dbReference type="EMBL" id="JABXWT010000001">
    <property type="protein sequence ID" value="NVO55033.1"/>
    <property type="molecule type" value="Genomic_DNA"/>
</dbReference>
<organism evidence="1 2">
    <name type="scientific">Ruegeria haliotis</name>
    <dbReference type="NCBI Taxonomy" id="2747601"/>
    <lineage>
        <taxon>Bacteria</taxon>
        <taxon>Pseudomonadati</taxon>
        <taxon>Pseudomonadota</taxon>
        <taxon>Alphaproteobacteria</taxon>
        <taxon>Rhodobacterales</taxon>
        <taxon>Roseobacteraceae</taxon>
        <taxon>Ruegeria</taxon>
    </lineage>
</organism>